<dbReference type="Gene3D" id="4.10.240.10">
    <property type="entry name" value="Zn(2)-C6 fungal-type DNA-binding domain"/>
    <property type="match status" value="1"/>
</dbReference>
<dbReference type="GO" id="GO:0008270">
    <property type="term" value="F:zinc ion binding"/>
    <property type="evidence" value="ECO:0007669"/>
    <property type="project" value="UniProtKB-KW"/>
</dbReference>
<evidence type="ECO:0000256" key="6">
    <source>
        <dbReference type="PROSITE-ProRule" id="PRU00546"/>
    </source>
</evidence>
<evidence type="ECO:0000313" key="11">
    <source>
        <dbReference type="EMBL" id="ETS63263.1"/>
    </source>
</evidence>
<dbReference type="GO" id="GO:0005524">
    <property type="term" value="F:ATP binding"/>
    <property type="evidence" value="ECO:0007669"/>
    <property type="project" value="InterPro"/>
</dbReference>
<comment type="caution">
    <text evidence="11">The sequence shown here is derived from an EMBL/GenBank/DDBJ whole genome shotgun (WGS) entry which is preliminary data.</text>
</comment>
<dbReference type="GO" id="GO:0051082">
    <property type="term" value="F:unfolded protein binding"/>
    <property type="evidence" value="ECO:0007669"/>
    <property type="project" value="InterPro"/>
</dbReference>
<feature type="region of interest" description="Disordered" evidence="7">
    <location>
        <begin position="1"/>
        <end position="85"/>
    </location>
</feature>
<gene>
    <name evidence="11" type="ORF">PaG_01538</name>
</gene>
<dbReference type="InterPro" id="IPR036864">
    <property type="entry name" value="Zn2-C6_fun-type_DNA-bd_sf"/>
</dbReference>
<dbReference type="Pfam" id="PF00684">
    <property type="entry name" value="DnaJ_CXXCXGXG"/>
    <property type="match status" value="1"/>
</dbReference>
<feature type="compositionally biased region" description="Low complexity" evidence="7">
    <location>
        <begin position="145"/>
        <end position="161"/>
    </location>
</feature>
<evidence type="ECO:0000259" key="10">
    <source>
        <dbReference type="PROSITE" id="PS51188"/>
    </source>
</evidence>
<dbReference type="SUPFAM" id="SSF46565">
    <property type="entry name" value="Chaperone J-domain"/>
    <property type="match status" value="1"/>
</dbReference>
<dbReference type="HOGENOM" id="CLU_275721_0_0_1"/>
<organism evidence="11 12">
    <name type="scientific">Moesziomyces aphidis</name>
    <name type="common">Pseudozyma aphidis</name>
    <dbReference type="NCBI Taxonomy" id="84754"/>
    <lineage>
        <taxon>Eukaryota</taxon>
        <taxon>Fungi</taxon>
        <taxon>Dikarya</taxon>
        <taxon>Basidiomycota</taxon>
        <taxon>Ustilaginomycotina</taxon>
        <taxon>Ustilaginomycetes</taxon>
        <taxon>Ustilaginales</taxon>
        <taxon>Ustilaginaceae</taxon>
        <taxon>Moesziomyces</taxon>
    </lineage>
</organism>
<dbReference type="SUPFAM" id="SSF49493">
    <property type="entry name" value="HSP40/DnaJ peptide-binding domain"/>
    <property type="match status" value="2"/>
</dbReference>
<dbReference type="Gene3D" id="2.60.260.20">
    <property type="entry name" value="Urease metallochaperone UreE, N-terminal domain"/>
    <property type="match status" value="2"/>
</dbReference>
<evidence type="ECO:0000256" key="3">
    <source>
        <dbReference type="ARBA" id="ARBA00022771"/>
    </source>
</evidence>
<proteinExistence type="inferred from homology"/>
<dbReference type="PANTHER" id="PTHR43888">
    <property type="entry name" value="DNAJ-LIKE-2, ISOFORM A-RELATED"/>
    <property type="match status" value="1"/>
</dbReference>
<dbReference type="Pfam" id="PF00226">
    <property type="entry name" value="DnaJ"/>
    <property type="match status" value="1"/>
</dbReference>
<feature type="domain" description="CR-type" evidence="10">
    <location>
        <begin position="1006"/>
        <end position="1089"/>
    </location>
</feature>
<keyword evidence="5" id="KW-0143">Chaperone</keyword>
<sequence length="1287" mass="140722">MTSRNSMPTPPTGRPAAETTPSPELGDQTRSPSSPSSRDAANDSIPTLSDATSPKRPRADTLESSADPAPSRPGPSKGTKGKAKYIPNRVKRYHERSLAGCLTCRKRRVKCDEAKPVCRRCACGDRDCVYAEPSAPSALTDYPESAQSAPTAPTPSTSSQPLPGIHVSSLIHPDQPALLPPLHSTFTFGTPDASHSSPSDGASRVFWSHQPKASPLSTSPQSALDERDTNAHHHQANSLDRASATAHHDRYRTKWNSAYSQPEASSRPDTLRQPSADYDHHRPLPHSHVYSTPYASSPIDIAKVRLPELPAGLGFDNLDAYFPTYEQQCLFRHYILEVAPQLCVIRIPLSDNRWILYHATFAVRHPAGENGYEDALRSALLSMASLDIGHKLSQTPIPDSFPAEAARPDDPSPRSDHPASISTRSMSGLSPHGTTPHFGAPNMRSDLTPGLGGVVDSFGTANIVSNVLLELSNLRREECLRLLRTTLKERRAPLDRGNAAIMLATVLGLATRDRLAAQQDWQDALHIASRAIAELGGPAAFVDQSDPSSLFLIEQIACFDALSSLTSDDYTLFLQPWDDWWYALMDSPRSIKEDSVLQTFGLHRGMIDMLARMTRVEATRRELQERTSVTIILSEAVGAGSPPTLPPEYEETRLWLESTARALVAEIPIWAKMPFPAEASRTLQALLPVIMNHLYVATAELYIHSVIFSKPADHPCFAEPTAVVLNRTEEAIQAGITKGLVLPLSFAAFSARGHDRDRIRAMLNELRPYYKFDLERMEKLNEHLWSLVDSGLTPTDWGLFLKTCNSANRSRFVLGRFGEAPLISRRPTSAGLRIGSARRQGYKCTHKMKPLIKSGAGLRRGSMTWVLLLSVLVALWTAALVAAAKDYYKVLGVDKTASDRDIKRAYRKRAQKIHPDKHPDKHAEFLELSDAYQTLSDAEMRKIYDRYGVDGVKKHQARKDNPQAHAQDPFDIFSRFFGGGGGGGGVRKGPNKAFNVDVDIEDFYRGKTFTLEYQRNVVCSHCDGSGAESPGDIHTCEACDGRGVRIVRQQIMPGFITNAQMTCDRCGGAGSVIAHKCSKCDGQKIVQEAASIEVELERGAENGVEVVIEGEADEGPDYEAGDVIVKISSRRSKGQFRRGGTSLYKTLPISLSDALLGFERNLTHMDGRTVTVKRDGVTQTGFVSVVDTEGMPVQGTSLSEASDDEMRAGRDMLFGKLYIEWQLVLPETVDPALRKGEHNDVISAMTISQLADAPIRSTFSSPALEAASGRTGAASGSASDAPAHAEL</sequence>
<feature type="compositionally biased region" description="Polar residues" evidence="7">
    <location>
        <begin position="184"/>
        <end position="200"/>
    </location>
</feature>
<accession>W3VNQ1</accession>
<dbReference type="OrthoDB" id="5419315at2759"/>
<dbReference type="FunFam" id="2.10.230.10:FF:000002">
    <property type="entry name" value="Molecular chaperone DnaJ"/>
    <property type="match status" value="1"/>
</dbReference>
<feature type="compositionally biased region" description="Polar residues" evidence="7">
    <location>
        <begin position="254"/>
        <end position="268"/>
    </location>
</feature>
<dbReference type="InterPro" id="IPR001305">
    <property type="entry name" value="HSP_DnaJ_Cys-rich_dom"/>
</dbReference>
<reference evidence="11 12" key="1">
    <citation type="journal article" date="2014" name="Genome Announc.">
        <title>Genome sequence of the basidiomycetous fungus Pseudozyma aphidis DSM70725, an efficient producer of biosurfactant mannosylerythritol lipids.</title>
        <authorList>
            <person name="Lorenz S."/>
            <person name="Guenther M."/>
            <person name="Grumaz C."/>
            <person name="Rupp S."/>
            <person name="Zibek S."/>
            <person name="Sohn K."/>
        </authorList>
    </citation>
    <scope>NUCLEOTIDE SEQUENCE [LARGE SCALE GENOMIC DNA]</scope>
    <source>
        <strain evidence="12">ATCC 32657 / CBS 517.83 / DSM 70725 / JCM 10318 / NBRC 10182 / NRRL Y-7954 / St-0401</strain>
    </source>
</reference>
<dbReference type="InterPro" id="IPR002939">
    <property type="entry name" value="DnaJ_C"/>
</dbReference>
<dbReference type="SUPFAM" id="SSF57701">
    <property type="entry name" value="Zn2/Cys6 DNA-binding domain"/>
    <property type="match status" value="1"/>
</dbReference>
<dbReference type="GO" id="GO:0006457">
    <property type="term" value="P:protein folding"/>
    <property type="evidence" value="ECO:0007669"/>
    <property type="project" value="InterPro"/>
</dbReference>
<dbReference type="SMART" id="SM00066">
    <property type="entry name" value="GAL4"/>
    <property type="match status" value="1"/>
</dbReference>
<dbReference type="Proteomes" id="UP000019462">
    <property type="component" value="Unassembled WGS sequence"/>
</dbReference>
<evidence type="ECO:0000313" key="12">
    <source>
        <dbReference type="Proteomes" id="UP000019462"/>
    </source>
</evidence>
<feature type="compositionally biased region" description="Basic and acidic residues" evidence="7">
    <location>
        <begin position="406"/>
        <end position="417"/>
    </location>
</feature>
<keyword evidence="2" id="KW-0677">Repeat</keyword>
<dbReference type="PROSITE" id="PS51188">
    <property type="entry name" value="ZF_CR"/>
    <property type="match status" value="1"/>
</dbReference>
<feature type="region of interest" description="Disordered" evidence="7">
    <location>
        <begin position="135"/>
        <end position="284"/>
    </location>
</feature>
<dbReference type="InterPro" id="IPR036410">
    <property type="entry name" value="HSP_DnaJ_Cys-rich_dom_sf"/>
</dbReference>
<dbReference type="GO" id="GO:0000981">
    <property type="term" value="F:DNA-binding transcription factor activity, RNA polymerase II-specific"/>
    <property type="evidence" value="ECO:0007669"/>
    <property type="project" value="InterPro"/>
</dbReference>
<dbReference type="HAMAP" id="MF_01152">
    <property type="entry name" value="DnaJ"/>
    <property type="match status" value="1"/>
</dbReference>
<dbReference type="GO" id="GO:0030544">
    <property type="term" value="F:Hsp70 protein binding"/>
    <property type="evidence" value="ECO:0007669"/>
    <property type="project" value="InterPro"/>
</dbReference>
<evidence type="ECO:0000256" key="4">
    <source>
        <dbReference type="ARBA" id="ARBA00022833"/>
    </source>
</evidence>
<dbReference type="CDD" id="cd06257">
    <property type="entry name" value="DnaJ"/>
    <property type="match status" value="1"/>
</dbReference>
<evidence type="ECO:0000259" key="8">
    <source>
        <dbReference type="PROSITE" id="PS50048"/>
    </source>
</evidence>
<keyword evidence="1 6" id="KW-0479">Metal-binding</keyword>
<dbReference type="EMBL" id="AWNI01000008">
    <property type="protein sequence ID" value="ETS63263.1"/>
    <property type="molecule type" value="Genomic_DNA"/>
</dbReference>
<dbReference type="Pfam" id="PF00172">
    <property type="entry name" value="Zn_clus"/>
    <property type="match status" value="1"/>
</dbReference>
<keyword evidence="4 6" id="KW-0862">Zinc</keyword>
<feature type="zinc finger region" description="CR-type" evidence="6">
    <location>
        <begin position="1006"/>
        <end position="1089"/>
    </location>
</feature>
<keyword evidence="12" id="KW-1185">Reference proteome</keyword>
<dbReference type="PROSITE" id="PS50076">
    <property type="entry name" value="DNAJ_2"/>
    <property type="match status" value="1"/>
</dbReference>
<dbReference type="Pfam" id="PF11951">
    <property type="entry name" value="Fungal_trans_2"/>
    <property type="match status" value="1"/>
</dbReference>
<dbReference type="InterPro" id="IPR001623">
    <property type="entry name" value="DnaJ_domain"/>
</dbReference>
<dbReference type="SUPFAM" id="SSF57938">
    <property type="entry name" value="DnaJ/Hsp40 cysteine-rich domain"/>
    <property type="match status" value="1"/>
</dbReference>
<keyword evidence="3 6" id="KW-0863">Zinc-finger</keyword>
<feature type="region of interest" description="Disordered" evidence="7">
    <location>
        <begin position="397"/>
        <end position="445"/>
    </location>
</feature>
<evidence type="ECO:0000256" key="5">
    <source>
        <dbReference type="ARBA" id="ARBA00023186"/>
    </source>
</evidence>
<dbReference type="Gene3D" id="2.10.230.10">
    <property type="entry name" value="Heat shock protein DnaJ, cysteine-rich domain"/>
    <property type="match status" value="1"/>
</dbReference>
<dbReference type="InterPro" id="IPR008971">
    <property type="entry name" value="HSP40/DnaJ_pept-bd"/>
</dbReference>
<dbReference type="CDD" id="cd10719">
    <property type="entry name" value="DnaJ_zf"/>
    <property type="match status" value="1"/>
</dbReference>
<evidence type="ECO:0000259" key="9">
    <source>
        <dbReference type="PROSITE" id="PS50076"/>
    </source>
</evidence>
<dbReference type="SMART" id="SM00271">
    <property type="entry name" value="DnaJ"/>
    <property type="match status" value="1"/>
</dbReference>
<evidence type="ECO:0000256" key="7">
    <source>
        <dbReference type="SAM" id="MobiDB-lite"/>
    </source>
</evidence>
<dbReference type="CDD" id="cd00067">
    <property type="entry name" value="GAL4"/>
    <property type="match status" value="1"/>
</dbReference>
<dbReference type="Gene3D" id="1.10.287.110">
    <property type="entry name" value="DnaJ domain"/>
    <property type="match status" value="1"/>
</dbReference>
<protein>
    <submittedName>
        <fullName evidence="11">Uncharacterized protein</fullName>
    </submittedName>
</protein>
<dbReference type="CDD" id="cd10747">
    <property type="entry name" value="DnaJ_C"/>
    <property type="match status" value="1"/>
</dbReference>
<feature type="compositionally biased region" description="Low complexity" evidence="7">
    <location>
        <begin position="30"/>
        <end position="44"/>
    </location>
</feature>
<dbReference type="Pfam" id="PF01556">
    <property type="entry name" value="DnaJ_C"/>
    <property type="match status" value="1"/>
</dbReference>
<dbReference type="InterPro" id="IPR012724">
    <property type="entry name" value="DnaJ"/>
</dbReference>
<name>W3VNQ1_MOEAP</name>
<dbReference type="PRINTS" id="PR00625">
    <property type="entry name" value="JDOMAIN"/>
</dbReference>
<dbReference type="PROSITE" id="PS00463">
    <property type="entry name" value="ZN2_CY6_FUNGAL_1"/>
    <property type="match status" value="1"/>
</dbReference>
<dbReference type="PROSITE" id="PS50048">
    <property type="entry name" value="ZN2_CY6_FUNGAL_2"/>
    <property type="match status" value="1"/>
</dbReference>
<evidence type="ECO:0000256" key="2">
    <source>
        <dbReference type="ARBA" id="ARBA00022737"/>
    </source>
</evidence>
<feature type="domain" description="J" evidence="9">
    <location>
        <begin position="886"/>
        <end position="948"/>
    </location>
</feature>
<feature type="domain" description="Zn(2)-C6 fungal-type" evidence="8">
    <location>
        <begin position="100"/>
        <end position="130"/>
    </location>
</feature>
<dbReference type="InterPro" id="IPR044713">
    <property type="entry name" value="DNJA1/2-like"/>
</dbReference>
<dbReference type="InterPro" id="IPR021858">
    <property type="entry name" value="Fun_TF"/>
</dbReference>
<dbReference type="InterPro" id="IPR036869">
    <property type="entry name" value="J_dom_sf"/>
</dbReference>
<dbReference type="GO" id="GO:0009408">
    <property type="term" value="P:response to heat"/>
    <property type="evidence" value="ECO:0007669"/>
    <property type="project" value="InterPro"/>
</dbReference>
<dbReference type="InterPro" id="IPR001138">
    <property type="entry name" value="Zn2Cys6_DnaBD"/>
</dbReference>
<evidence type="ECO:0000256" key="1">
    <source>
        <dbReference type="ARBA" id="ARBA00022723"/>
    </source>
</evidence>